<keyword evidence="7" id="KW-1185">Reference proteome</keyword>
<organism evidence="6 7">
    <name type="scientific">Streptomyces coryli</name>
    <dbReference type="NCBI Taxonomy" id="1128680"/>
    <lineage>
        <taxon>Bacteria</taxon>
        <taxon>Bacillati</taxon>
        <taxon>Actinomycetota</taxon>
        <taxon>Actinomycetes</taxon>
        <taxon>Kitasatosporales</taxon>
        <taxon>Streptomycetaceae</taxon>
        <taxon>Streptomyces</taxon>
    </lineage>
</organism>
<dbReference type="PANTHER" id="PTHR30168:SF0">
    <property type="entry name" value="INNER MEMBRANE PROTEIN"/>
    <property type="match status" value="1"/>
</dbReference>
<evidence type="ECO:0000313" key="7">
    <source>
        <dbReference type="Proteomes" id="UP000481583"/>
    </source>
</evidence>
<protein>
    <recommendedName>
        <fullName evidence="8">Metalloprotease</fullName>
    </recommendedName>
</protein>
<dbReference type="GO" id="GO:0016020">
    <property type="term" value="C:membrane"/>
    <property type="evidence" value="ECO:0007669"/>
    <property type="project" value="UniProtKB-SubCell"/>
</dbReference>
<keyword evidence="2" id="KW-0812">Transmembrane</keyword>
<feature type="compositionally biased region" description="Basic and acidic residues" evidence="5">
    <location>
        <begin position="1"/>
        <end position="19"/>
    </location>
</feature>
<proteinExistence type="predicted"/>
<evidence type="ECO:0000256" key="1">
    <source>
        <dbReference type="ARBA" id="ARBA00004167"/>
    </source>
</evidence>
<reference evidence="6 7" key="1">
    <citation type="submission" date="2020-02" db="EMBL/GenBank/DDBJ databases">
        <title>Whole-genome analyses of novel actinobacteria.</title>
        <authorList>
            <person name="Sahin N."/>
        </authorList>
    </citation>
    <scope>NUCLEOTIDE SEQUENCE [LARGE SCALE GENOMIC DNA]</scope>
    <source>
        <strain evidence="6 7">A7024</strain>
    </source>
</reference>
<dbReference type="RefSeq" id="WP_165235153.1">
    <property type="nucleotide sequence ID" value="NZ_JAAKZV010000029.1"/>
</dbReference>
<name>A0A6G4TW52_9ACTN</name>
<evidence type="ECO:0000256" key="3">
    <source>
        <dbReference type="ARBA" id="ARBA00022989"/>
    </source>
</evidence>
<dbReference type="Proteomes" id="UP000481583">
    <property type="component" value="Unassembled WGS sequence"/>
</dbReference>
<evidence type="ECO:0000256" key="2">
    <source>
        <dbReference type="ARBA" id="ARBA00022692"/>
    </source>
</evidence>
<accession>A0A6G4TW52</accession>
<keyword evidence="4" id="KW-0472">Membrane</keyword>
<evidence type="ECO:0000256" key="4">
    <source>
        <dbReference type="ARBA" id="ARBA00023136"/>
    </source>
</evidence>
<dbReference type="SUPFAM" id="SSF55486">
    <property type="entry name" value="Metalloproteases ('zincins'), catalytic domain"/>
    <property type="match status" value="1"/>
</dbReference>
<comment type="subcellular location">
    <subcellularLocation>
        <location evidence="1">Membrane</location>
        <topology evidence="1">Single-pass membrane protein</topology>
    </subcellularLocation>
</comment>
<evidence type="ECO:0000313" key="6">
    <source>
        <dbReference type="EMBL" id="NGN64229.1"/>
    </source>
</evidence>
<comment type="caution">
    <text evidence="6">The sequence shown here is derived from an EMBL/GenBank/DDBJ whole genome shotgun (WGS) entry which is preliminary data.</text>
</comment>
<dbReference type="Pfam" id="PF04228">
    <property type="entry name" value="Zn_peptidase"/>
    <property type="match status" value="1"/>
</dbReference>
<dbReference type="InterPro" id="IPR007343">
    <property type="entry name" value="Uncharacterised_pept_Zn_put"/>
</dbReference>
<dbReference type="PANTHER" id="PTHR30168">
    <property type="entry name" value="PUTATIVE MEMBRANE PROTEIN YPFJ"/>
    <property type="match status" value="1"/>
</dbReference>
<dbReference type="AlphaFoldDB" id="A0A6G4TW52"/>
<gene>
    <name evidence="6" type="ORF">G5C51_09980</name>
</gene>
<evidence type="ECO:0008006" key="8">
    <source>
        <dbReference type="Google" id="ProtNLM"/>
    </source>
</evidence>
<feature type="region of interest" description="Disordered" evidence="5">
    <location>
        <begin position="1"/>
        <end position="21"/>
    </location>
</feature>
<dbReference type="EMBL" id="JAAKZV010000029">
    <property type="protein sequence ID" value="NGN64229.1"/>
    <property type="molecule type" value="Genomic_DNA"/>
</dbReference>
<evidence type="ECO:0000256" key="5">
    <source>
        <dbReference type="SAM" id="MobiDB-lite"/>
    </source>
</evidence>
<keyword evidence="3" id="KW-1133">Transmembrane helix</keyword>
<sequence>MQFDDKAGLDPSQVRDVRRGGGGFGGGGFGGGGRGAAVKGGGLLALVVALLGAFFGVGPSNLGFNDATPDPGPRATDTADLAGECRTGADANNKLDCRVVAITNSLQSYWSDEFQKRGGTYKDANTVIYSRAISTGCGNATSAVGPFYCPADMNVYLDLSFFNELQSRFGARGGPFAQAYVIAHEYGHHVQNLTGVFARIGPNTGQGTASNAVRLELQADCYAGVWARNAMTTPDKTTGRPLITNLTEDDIRDGLDAAAAVGDDRIQEMATGYVNPESWTHGSSAQRQQWFAQGLKTGDMNRCDTFR</sequence>